<dbReference type="AlphaFoldDB" id="A0A0C2D2T6"/>
<name>A0A0C2D2T6_9BACT</name>
<evidence type="ECO:0008006" key="3">
    <source>
        <dbReference type="Google" id="ProtNLM"/>
    </source>
</evidence>
<sequence length="444" mass="48218">MKRFTTHTLGALAMVTACHSEPPVDETIGPCSQAQLERAAAELRSLPPERAGDSERLALESLYSSCVLVPYRLSLPVSQFGGEYVSPARERATIFWELSADERQVARDTYNPGFAALVRDLGWSEDVARSFTRNQLGTVAIGVDLLLRASKLSPRDSKTIAWAAYAHLGRAANAWPQVELARISARGADLEFHSLYYAPTHVHVATEGWSIGAWRPEPSPWLPVHGDWQAPTVSNGPPPSRIEPPKVGVVQMFVASDLGIGQLRGFVDAIPTSNCDHGDCSSFVPVDFVVVSHYHGPEFAQLVSLPIMVSSRAPNCESSVDACVVKLPVRADELSAREQLKGRARDRLADRVIVNEETIEVQIAGAHTQVDLAPEATLADRLDPFFAAASGPTMRSVVAVMSGPTVRWHTIATVVSALEGRECDVRQAGAPGCRYRQVALWVSE</sequence>
<evidence type="ECO:0000313" key="2">
    <source>
        <dbReference type="Proteomes" id="UP000031599"/>
    </source>
</evidence>
<proteinExistence type="predicted"/>
<protein>
    <recommendedName>
        <fullName evidence="3">Lipoprotein</fullName>
    </recommendedName>
</protein>
<dbReference type="RefSeq" id="WP_052550343.1">
    <property type="nucleotide sequence ID" value="NZ_JMCC02000043.1"/>
</dbReference>
<reference evidence="1 2" key="1">
    <citation type="submission" date="2014-12" db="EMBL/GenBank/DDBJ databases">
        <title>Genome assembly of Enhygromyxa salina DSM 15201.</title>
        <authorList>
            <person name="Sharma G."/>
            <person name="Subramanian S."/>
        </authorList>
    </citation>
    <scope>NUCLEOTIDE SEQUENCE [LARGE SCALE GENOMIC DNA]</scope>
    <source>
        <strain evidence="1 2">DSM 15201</strain>
    </source>
</reference>
<dbReference type="EMBL" id="JMCC02000043">
    <property type="protein sequence ID" value="KIG16075.1"/>
    <property type="molecule type" value="Genomic_DNA"/>
</dbReference>
<comment type="caution">
    <text evidence="1">The sequence shown here is derived from an EMBL/GenBank/DDBJ whole genome shotgun (WGS) entry which is preliminary data.</text>
</comment>
<organism evidence="1 2">
    <name type="scientific">Enhygromyxa salina</name>
    <dbReference type="NCBI Taxonomy" id="215803"/>
    <lineage>
        <taxon>Bacteria</taxon>
        <taxon>Pseudomonadati</taxon>
        <taxon>Myxococcota</taxon>
        <taxon>Polyangia</taxon>
        <taxon>Nannocystales</taxon>
        <taxon>Nannocystaceae</taxon>
        <taxon>Enhygromyxa</taxon>
    </lineage>
</organism>
<dbReference type="Proteomes" id="UP000031599">
    <property type="component" value="Unassembled WGS sequence"/>
</dbReference>
<gene>
    <name evidence="1" type="ORF">DB30_04947</name>
</gene>
<evidence type="ECO:0000313" key="1">
    <source>
        <dbReference type="EMBL" id="KIG16075.1"/>
    </source>
</evidence>
<dbReference type="PROSITE" id="PS51257">
    <property type="entry name" value="PROKAR_LIPOPROTEIN"/>
    <property type="match status" value="1"/>
</dbReference>
<accession>A0A0C2D2T6</accession>